<feature type="domain" description="Response regulatory" evidence="19">
    <location>
        <begin position="992"/>
        <end position="1110"/>
    </location>
</feature>
<dbReference type="InterPro" id="IPR003661">
    <property type="entry name" value="HisK_dim/P_dom"/>
</dbReference>
<dbReference type="InterPro" id="IPR036890">
    <property type="entry name" value="HATPase_C_sf"/>
</dbReference>
<dbReference type="GO" id="GO:0006355">
    <property type="term" value="P:regulation of DNA-templated transcription"/>
    <property type="evidence" value="ECO:0007669"/>
    <property type="project" value="InterPro"/>
</dbReference>
<evidence type="ECO:0000256" key="1">
    <source>
        <dbReference type="ARBA" id="ARBA00000085"/>
    </source>
</evidence>
<dbReference type="Gene3D" id="1.20.120.160">
    <property type="entry name" value="HPT domain"/>
    <property type="match status" value="1"/>
</dbReference>
<keyword evidence="24" id="KW-1185">Reference proteome</keyword>
<dbReference type="PANTHER" id="PTHR45339">
    <property type="entry name" value="HYBRID SIGNAL TRANSDUCTION HISTIDINE KINASE J"/>
    <property type="match status" value="1"/>
</dbReference>
<dbReference type="Pfam" id="PF01627">
    <property type="entry name" value="Hpt"/>
    <property type="match status" value="1"/>
</dbReference>
<dbReference type="FunFam" id="1.10.287.130:FF:000002">
    <property type="entry name" value="Two-component osmosensing histidine kinase"/>
    <property type="match status" value="1"/>
</dbReference>
<dbReference type="SMART" id="SM00387">
    <property type="entry name" value="HATPase_c"/>
    <property type="match status" value="1"/>
</dbReference>
<dbReference type="PANTHER" id="PTHR45339:SF1">
    <property type="entry name" value="HYBRID SIGNAL TRANSDUCTION HISTIDINE KINASE J"/>
    <property type="match status" value="1"/>
</dbReference>
<dbReference type="EMBL" id="VBRY01000001">
    <property type="protein sequence ID" value="TLS68942.1"/>
    <property type="molecule type" value="Genomic_DNA"/>
</dbReference>
<dbReference type="Pfam" id="PF00512">
    <property type="entry name" value="HisKA"/>
    <property type="match status" value="1"/>
</dbReference>
<dbReference type="SUPFAM" id="SSF52172">
    <property type="entry name" value="CheY-like"/>
    <property type="match status" value="2"/>
</dbReference>
<evidence type="ECO:0000259" key="20">
    <source>
        <dbReference type="PROSITE" id="PS50112"/>
    </source>
</evidence>
<evidence type="ECO:0000256" key="12">
    <source>
        <dbReference type="ARBA" id="ARBA00023012"/>
    </source>
</evidence>
<comment type="subcellular location">
    <subcellularLocation>
        <location evidence="2">Cell membrane</location>
        <topology evidence="2">Multi-pass membrane protein</topology>
    </subcellularLocation>
</comment>
<dbReference type="CDD" id="cd16922">
    <property type="entry name" value="HATPase_EvgS-ArcB-TorS-like"/>
    <property type="match status" value="1"/>
</dbReference>
<dbReference type="Pfam" id="PF00989">
    <property type="entry name" value="PAS"/>
    <property type="match status" value="1"/>
</dbReference>
<evidence type="ECO:0000256" key="9">
    <source>
        <dbReference type="ARBA" id="ARBA00022777"/>
    </source>
</evidence>
<dbReference type="NCBIfam" id="TIGR00229">
    <property type="entry name" value="sensory_box"/>
    <property type="match status" value="4"/>
</dbReference>
<keyword evidence="4" id="KW-1003">Cell membrane</keyword>
<dbReference type="InterPro" id="IPR000700">
    <property type="entry name" value="PAS-assoc_C"/>
</dbReference>
<dbReference type="InterPro" id="IPR011006">
    <property type="entry name" value="CheY-like_superfamily"/>
</dbReference>
<dbReference type="OrthoDB" id="9810730at2"/>
<evidence type="ECO:0000313" key="23">
    <source>
        <dbReference type="EMBL" id="TLS68942.1"/>
    </source>
</evidence>
<evidence type="ECO:0000256" key="4">
    <source>
        <dbReference type="ARBA" id="ARBA00022475"/>
    </source>
</evidence>
<dbReference type="CDD" id="cd00082">
    <property type="entry name" value="HisKA"/>
    <property type="match status" value="1"/>
</dbReference>
<dbReference type="Pfam" id="PF13426">
    <property type="entry name" value="PAS_9"/>
    <property type="match status" value="1"/>
</dbReference>
<evidence type="ECO:0000256" key="7">
    <source>
        <dbReference type="ARBA" id="ARBA00022692"/>
    </source>
</evidence>
<evidence type="ECO:0000256" key="3">
    <source>
        <dbReference type="ARBA" id="ARBA00012438"/>
    </source>
</evidence>
<dbReference type="PROSITE" id="PS50110">
    <property type="entry name" value="RESPONSE_REGULATORY"/>
    <property type="match status" value="2"/>
</dbReference>
<dbReference type="SMART" id="SM00091">
    <property type="entry name" value="PAS"/>
    <property type="match status" value="4"/>
</dbReference>
<keyword evidence="7" id="KW-0812">Transmembrane</keyword>
<dbReference type="SUPFAM" id="SSF55785">
    <property type="entry name" value="PYP-like sensor domain (PAS domain)"/>
    <property type="match status" value="4"/>
</dbReference>
<dbReference type="SUPFAM" id="SSF47226">
    <property type="entry name" value="Histidine-containing phosphotransfer domain, HPT domain"/>
    <property type="match status" value="1"/>
</dbReference>
<evidence type="ECO:0000313" key="24">
    <source>
        <dbReference type="Proteomes" id="UP000306585"/>
    </source>
</evidence>
<dbReference type="SUPFAM" id="SSF55874">
    <property type="entry name" value="ATPase domain of HSP90 chaperone/DNA topoisomerase II/histidine kinase"/>
    <property type="match status" value="1"/>
</dbReference>
<dbReference type="Pfam" id="PF00072">
    <property type="entry name" value="Response_reg"/>
    <property type="match status" value="2"/>
</dbReference>
<keyword evidence="6" id="KW-0808">Transferase</keyword>
<evidence type="ECO:0000256" key="15">
    <source>
        <dbReference type="ARBA" id="ARBA00068150"/>
    </source>
</evidence>
<name>A0A5R9GYR8_9PROT</name>
<evidence type="ECO:0000256" key="11">
    <source>
        <dbReference type="ARBA" id="ARBA00022989"/>
    </source>
</evidence>
<evidence type="ECO:0000259" key="22">
    <source>
        <dbReference type="PROSITE" id="PS50894"/>
    </source>
</evidence>
<dbReference type="PROSITE" id="PS50112">
    <property type="entry name" value="PAS"/>
    <property type="match status" value="2"/>
</dbReference>
<dbReference type="InterPro" id="IPR036641">
    <property type="entry name" value="HPT_dom_sf"/>
</dbReference>
<dbReference type="Pfam" id="PF02518">
    <property type="entry name" value="HATPase_c"/>
    <property type="match status" value="1"/>
</dbReference>
<comment type="catalytic activity">
    <reaction evidence="1">
        <text>ATP + protein L-histidine = ADP + protein N-phospho-L-histidine.</text>
        <dbReference type="EC" id="2.7.13.3"/>
    </reaction>
</comment>
<proteinExistence type="predicted"/>
<evidence type="ECO:0000256" key="14">
    <source>
        <dbReference type="ARBA" id="ARBA00064003"/>
    </source>
</evidence>
<dbReference type="InterPro" id="IPR001610">
    <property type="entry name" value="PAC"/>
</dbReference>
<comment type="caution">
    <text evidence="23">The sequence shown here is derived from an EMBL/GenBank/DDBJ whole genome shotgun (WGS) entry which is preliminary data.</text>
</comment>
<dbReference type="InterPro" id="IPR005467">
    <property type="entry name" value="His_kinase_dom"/>
</dbReference>
<dbReference type="SMART" id="SM00388">
    <property type="entry name" value="HisKA"/>
    <property type="match status" value="1"/>
</dbReference>
<gene>
    <name evidence="23" type="ORF">FEF65_00080</name>
</gene>
<comment type="subunit">
    <text evidence="14">At low DSF concentrations, interacts with RpfF.</text>
</comment>
<keyword evidence="10" id="KW-0067">ATP-binding</keyword>
<dbReference type="PRINTS" id="PR00344">
    <property type="entry name" value="BCTRLSENSOR"/>
</dbReference>
<dbReference type="Gene3D" id="3.30.565.10">
    <property type="entry name" value="Histidine kinase-like ATPase, C-terminal domain"/>
    <property type="match status" value="1"/>
</dbReference>
<dbReference type="InterPro" id="IPR004358">
    <property type="entry name" value="Sig_transdc_His_kin-like_C"/>
</dbReference>
<dbReference type="PROSITE" id="PS50109">
    <property type="entry name" value="HIS_KIN"/>
    <property type="match status" value="1"/>
</dbReference>
<dbReference type="EC" id="2.7.13.3" evidence="3"/>
<feature type="domain" description="Histidine kinase" evidence="18">
    <location>
        <begin position="607"/>
        <end position="828"/>
    </location>
</feature>
<dbReference type="AlphaFoldDB" id="A0A5R9GYR8"/>
<evidence type="ECO:0000256" key="17">
    <source>
        <dbReference type="PROSITE-ProRule" id="PRU00169"/>
    </source>
</evidence>
<evidence type="ECO:0000256" key="5">
    <source>
        <dbReference type="ARBA" id="ARBA00022553"/>
    </source>
</evidence>
<dbReference type="FunFam" id="3.30.565.10:FF:000010">
    <property type="entry name" value="Sensor histidine kinase RcsC"/>
    <property type="match status" value="1"/>
</dbReference>
<evidence type="ECO:0000256" key="10">
    <source>
        <dbReference type="ARBA" id="ARBA00022840"/>
    </source>
</evidence>
<dbReference type="InterPro" id="IPR036097">
    <property type="entry name" value="HisK_dim/P_sf"/>
</dbReference>
<dbReference type="InterPro" id="IPR013767">
    <property type="entry name" value="PAS_fold"/>
</dbReference>
<reference evidence="23 24" key="1">
    <citation type="journal article" date="2019" name="Appl. Environ. Microbiol.">
        <title>Environmental Evidence and Genomic Insight of Iron-oxidizing Bacteria Preference Towards More Corrosion Resistant Stainless Steel at Higher Salinities.</title>
        <authorList>
            <person name="Garrison C.E."/>
            <person name="Price K.A."/>
            <person name="Field E.K."/>
        </authorList>
    </citation>
    <scope>NUCLEOTIDE SEQUENCE [LARGE SCALE GENOMIC DNA]</scope>
    <source>
        <strain evidence="23 24">P3</strain>
    </source>
</reference>
<dbReference type="Gene3D" id="3.40.50.2300">
    <property type="match status" value="2"/>
</dbReference>
<dbReference type="InterPro" id="IPR000014">
    <property type="entry name" value="PAS"/>
</dbReference>
<evidence type="ECO:0000256" key="6">
    <source>
        <dbReference type="ARBA" id="ARBA00022679"/>
    </source>
</evidence>
<feature type="modified residue" description="Phosphohistidine" evidence="16">
    <location>
        <position position="1187"/>
    </location>
</feature>
<dbReference type="InterPro" id="IPR003594">
    <property type="entry name" value="HATPase_dom"/>
</dbReference>
<dbReference type="Pfam" id="PF13188">
    <property type="entry name" value="PAS_8"/>
    <property type="match status" value="1"/>
</dbReference>
<dbReference type="PROSITE" id="PS50113">
    <property type="entry name" value="PAC"/>
    <property type="match status" value="2"/>
</dbReference>
<keyword evidence="5 17" id="KW-0597">Phosphoprotein</keyword>
<feature type="modified residue" description="4-aspartylphosphate" evidence="17">
    <location>
        <position position="1041"/>
    </location>
</feature>
<evidence type="ECO:0000256" key="13">
    <source>
        <dbReference type="ARBA" id="ARBA00023136"/>
    </source>
</evidence>
<keyword evidence="11" id="KW-1133">Transmembrane helix</keyword>
<sequence length="1241" mass="138563">MHRLLERQLKRILGANYVVDAPMQRLLDVVDSYYHEAEKEQRLLKNALIVNTEELNAVNERVRIQNAELMRTLLNTLSDGVYATDLQGNLTFMNAAAEQVLGWSEQELIGRPAHDAVTFSPDGKQLVAPRMPHLKVLAGGEPSEGVCELNCREGRVVPVEYRARPIMLDGSMNGALVSFQDISARQQAEDDLRKAYARIQETVAELEFQKNALDQHAIVSITDASGKIIYANDRFVAVSQYSHAQLIGEDHRILNSGYHSREFFKQMWETIARGKIWHGEVRNRRRDGSFYWVESTIVPFMDEQGRPQRYIAIRTDITDRKNNEIAARMARERLDLALEGSSQALWDLDVVADRVYLSDRWSLIVGGKKEESLMRSGEFIGRVHPDDQQNVRMQLGEVLLGKMAELSIEFRCAHQRGGWVWVYSHGKVVEQDGHGHALRMTGTNADITERKQAEEALLKSETKLRTLYDSTSDAVMLLDEKGFFDCNHAALQMFGCPTKELFCSKHPAELSPPQQADGRDSVVLANSMIARAMEAGGHRFEWLHKRLDDDSVFDADVLLNSMELDGRMVLQATVRDITERKRAEEQLRSAKEAAEAASRAKSEFLANMSHEIRTPMNGIIGMTELALDTELGPEQREFLGMVKSSADSLLTIINDILDFSKIESGKLDMEEIEFSLEYMLRDTMKSMAVRAHQKGLELLLHIAPDVPDRLMGDPGRLRQVIVNLIGNAIKFTAEGEVELAVRSLSFRADMARLCFSVRDTGIGIPPDKFNSIFESFSQVDASTTRHYGGTGLGLTISSQIVELMGGAFDLESELGKGSTFFFTLEMKAVSARTFSDYQQTGSVANLSVLVVDDNAANRCLLHEMLSSWHMRPVVVESGRAMLTELERASAAGTPYALTLLDVHMPEMDGFSLAEKIHQTPEYAVRVVMMLTSEGQRGDAARCRELGVASYLVKPVSQSELLDAMMTALGEPHQKSATLITRHTVREARNRLNLLLAEDNAVNQLLAVRLLEKLGHRVTVANNGIEAIQHWQTGWFDAILMDVDMPEMGGYEASERIRQLEQVSGEHIPIVAMTAHAMQGAREACLAHGMDSYLTKPIDTDALWRELEALAESIRGGEKSVEPVLDRTVRHRAAQVVNFDDVRELVDGDRGVFEELVGIFLTDVPRHLQGIRDGIRCEDAEAVRHSAHTLKGTVGIFAAERTIQAAVVVEQKAGQPDIEEAVLELEAAVAELVTAIEGYHWS</sequence>
<dbReference type="SMART" id="SM00086">
    <property type="entry name" value="PAC"/>
    <property type="match status" value="4"/>
</dbReference>
<keyword evidence="8" id="KW-0547">Nucleotide-binding</keyword>
<dbReference type="SMART" id="SM00448">
    <property type="entry name" value="REC"/>
    <property type="match status" value="2"/>
</dbReference>
<dbReference type="Pfam" id="PF08447">
    <property type="entry name" value="PAS_3"/>
    <property type="match status" value="1"/>
</dbReference>
<dbReference type="SUPFAM" id="SSF47384">
    <property type="entry name" value="Homodimeric domain of signal transducing histidine kinase"/>
    <property type="match status" value="1"/>
</dbReference>
<feature type="domain" description="PAS" evidence="20">
    <location>
        <begin position="66"/>
        <end position="111"/>
    </location>
</feature>
<dbReference type="CDD" id="cd17546">
    <property type="entry name" value="REC_hyHK_CKI1_RcsC-like"/>
    <property type="match status" value="2"/>
</dbReference>
<dbReference type="RefSeq" id="WP_138237758.1">
    <property type="nucleotide sequence ID" value="NZ_VBRY01000001.1"/>
</dbReference>
<dbReference type="Proteomes" id="UP000306585">
    <property type="component" value="Unassembled WGS sequence"/>
</dbReference>
<organism evidence="23 24">
    <name type="scientific">Mariprofundus erugo</name>
    <dbReference type="NCBI Taxonomy" id="2528639"/>
    <lineage>
        <taxon>Bacteria</taxon>
        <taxon>Pseudomonadati</taxon>
        <taxon>Pseudomonadota</taxon>
        <taxon>Candidatius Mariprofundia</taxon>
        <taxon>Mariprofundales</taxon>
        <taxon>Mariprofundaceae</taxon>
        <taxon>Mariprofundus</taxon>
    </lineage>
</organism>
<feature type="domain" description="PAC" evidence="21">
    <location>
        <begin position="277"/>
        <end position="329"/>
    </location>
</feature>
<dbReference type="GO" id="GO:0000155">
    <property type="term" value="F:phosphorelay sensor kinase activity"/>
    <property type="evidence" value="ECO:0007669"/>
    <property type="project" value="InterPro"/>
</dbReference>
<keyword evidence="9" id="KW-0418">Kinase</keyword>
<dbReference type="GO" id="GO:0005886">
    <property type="term" value="C:plasma membrane"/>
    <property type="evidence" value="ECO:0007669"/>
    <property type="project" value="UniProtKB-SubCell"/>
</dbReference>
<evidence type="ECO:0000256" key="8">
    <source>
        <dbReference type="ARBA" id="ARBA00022741"/>
    </source>
</evidence>
<evidence type="ECO:0000259" key="18">
    <source>
        <dbReference type="PROSITE" id="PS50109"/>
    </source>
</evidence>
<dbReference type="Gene3D" id="1.10.287.130">
    <property type="match status" value="1"/>
</dbReference>
<accession>A0A5R9GYR8</accession>
<keyword evidence="12" id="KW-0902">Two-component regulatory system</keyword>
<protein>
    <recommendedName>
        <fullName evidence="15">Sensory/regulatory protein RpfC</fullName>
        <ecNumber evidence="3">2.7.13.3</ecNumber>
    </recommendedName>
</protein>
<feature type="domain" description="HPt" evidence="22">
    <location>
        <begin position="1148"/>
        <end position="1238"/>
    </location>
</feature>
<dbReference type="SMART" id="SM00073">
    <property type="entry name" value="HPT"/>
    <property type="match status" value="1"/>
</dbReference>
<feature type="domain" description="Response regulatory" evidence="19">
    <location>
        <begin position="847"/>
        <end position="968"/>
    </location>
</feature>
<feature type="modified residue" description="4-aspartylphosphate" evidence="17">
    <location>
        <position position="901"/>
    </location>
</feature>
<evidence type="ECO:0000256" key="16">
    <source>
        <dbReference type="PROSITE-ProRule" id="PRU00110"/>
    </source>
</evidence>
<keyword evidence="13" id="KW-0472">Membrane</keyword>
<dbReference type="Gene3D" id="3.30.450.20">
    <property type="entry name" value="PAS domain"/>
    <property type="match status" value="4"/>
</dbReference>
<dbReference type="CDD" id="cd00088">
    <property type="entry name" value="HPT"/>
    <property type="match status" value="1"/>
</dbReference>
<evidence type="ECO:0000256" key="2">
    <source>
        <dbReference type="ARBA" id="ARBA00004651"/>
    </source>
</evidence>
<evidence type="ECO:0000259" key="21">
    <source>
        <dbReference type="PROSITE" id="PS50113"/>
    </source>
</evidence>
<dbReference type="CDD" id="cd00130">
    <property type="entry name" value="PAS"/>
    <property type="match status" value="2"/>
</dbReference>
<dbReference type="InterPro" id="IPR008207">
    <property type="entry name" value="Sig_transdc_His_kin_Hpt_dom"/>
</dbReference>
<feature type="domain" description="PAC" evidence="21">
    <location>
        <begin position="406"/>
        <end position="459"/>
    </location>
</feature>
<dbReference type="InterPro" id="IPR035965">
    <property type="entry name" value="PAS-like_dom_sf"/>
</dbReference>
<dbReference type="PROSITE" id="PS50894">
    <property type="entry name" value="HPT"/>
    <property type="match status" value="1"/>
</dbReference>
<dbReference type="InterPro" id="IPR001789">
    <property type="entry name" value="Sig_transdc_resp-reg_receiver"/>
</dbReference>
<dbReference type="GO" id="GO:0005524">
    <property type="term" value="F:ATP binding"/>
    <property type="evidence" value="ECO:0007669"/>
    <property type="project" value="UniProtKB-KW"/>
</dbReference>
<evidence type="ECO:0000259" key="19">
    <source>
        <dbReference type="PROSITE" id="PS50110"/>
    </source>
</evidence>
<dbReference type="InterPro" id="IPR013655">
    <property type="entry name" value="PAS_fold_3"/>
</dbReference>
<feature type="domain" description="PAS" evidence="20">
    <location>
        <begin position="330"/>
        <end position="402"/>
    </location>
</feature>